<dbReference type="EMBL" id="FNHS01000023">
    <property type="protein sequence ID" value="SDO45474.1"/>
    <property type="molecule type" value="Genomic_DNA"/>
</dbReference>
<dbReference type="RefSeq" id="WP_167627790.1">
    <property type="nucleotide sequence ID" value="NZ_FNHS01000023.1"/>
</dbReference>
<keyword evidence="1" id="KW-0812">Transmembrane</keyword>
<proteinExistence type="predicted"/>
<sequence length="58" mass="5973">MTALAILFASIATLGAFVGLEYVGHPIGGQSITAYGWGLCLNAAAIAAFLAYRSLQRA</sequence>
<dbReference type="AlphaFoldDB" id="A0A1H0JPH8"/>
<keyword evidence="1" id="KW-1133">Transmembrane helix</keyword>
<protein>
    <submittedName>
        <fullName evidence="2">Uncharacterized protein</fullName>
    </submittedName>
</protein>
<evidence type="ECO:0000256" key="1">
    <source>
        <dbReference type="SAM" id="Phobius"/>
    </source>
</evidence>
<feature type="transmembrane region" description="Helical" evidence="1">
    <location>
        <begin position="35"/>
        <end position="52"/>
    </location>
</feature>
<keyword evidence="3" id="KW-1185">Reference proteome</keyword>
<name>A0A1H0JPH8_9HYPH</name>
<reference evidence="3" key="1">
    <citation type="submission" date="2016-10" db="EMBL/GenBank/DDBJ databases">
        <authorList>
            <person name="Varghese N."/>
            <person name="Submissions S."/>
        </authorList>
    </citation>
    <scope>NUCLEOTIDE SEQUENCE [LARGE SCALE GENOMIC DNA]</scope>
    <source>
        <strain evidence="3">BL47</strain>
    </source>
</reference>
<gene>
    <name evidence="2" type="ORF">SAMN05216360_12338</name>
</gene>
<evidence type="ECO:0000313" key="2">
    <source>
        <dbReference type="EMBL" id="SDO45474.1"/>
    </source>
</evidence>
<keyword evidence="1" id="KW-0472">Membrane</keyword>
<dbReference type="Proteomes" id="UP000198704">
    <property type="component" value="Unassembled WGS sequence"/>
</dbReference>
<accession>A0A1H0JPH8</accession>
<evidence type="ECO:0000313" key="3">
    <source>
        <dbReference type="Proteomes" id="UP000198704"/>
    </source>
</evidence>
<organism evidence="2 3">
    <name type="scientific">Methylobacterium phyllostachyos</name>
    <dbReference type="NCBI Taxonomy" id="582672"/>
    <lineage>
        <taxon>Bacteria</taxon>
        <taxon>Pseudomonadati</taxon>
        <taxon>Pseudomonadota</taxon>
        <taxon>Alphaproteobacteria</taxon>
        <taxon>Hyphomicrobiales</taxon>
        <taxon>Methylobacteriaceae</taxon>
        <taxon>Methylobacterium</taxon>
    </lineage>
</organism>